<accession>A0A120KN76</accession>
<organism evidence="1 2">
    <name type="scientific">Desulfovibrio fairfieldensis</name>
    <dbReference type="NCBI Taxonomy" id="44742"/>
    <lineage>
        <taxon>Bacteria</taxon>
        <taxon>Pseudomonadati</taxon>
        <taxon>Thermodesulfobacteriota</taxon>
        <taxon>Desulfovibrionia</taxon>
        <taxon>Desulfovibrionales</taxon>
        <taxon>Desulfovibrionaceae</taxon>
        <taxon>Desulfovibrio</taxon>
    </lineage>
</organism>
<evidence type="ECO:0000313" key="1">
    <source>
        <dbReference type="EMBL" id="AMD90274.1"/>
    </source>
</evidence>
<evidence type="ECO:0000313" key="2">
    <source>
        <dbReference type="Proteomes" id="UP000069241"/>
    </source>
</evidence>
<dbReference type="AlphaFoldDB" id="A0A120KN76"/>
<sequence length="68" mass="7715">MPNNTQRFILRRTQADAWLIRDNKDGSVVCFVHKGCRAPKKTQAMVNVMLDALNAAVQLQRTKENAQC</sequence>
<keyword evidence="2" id="KW-1185">Reference proteome</keyword>
<name>A0A120KN76_9BACT</name>
<dbReference type="Proteomes" id="UP000069241">
    <property type="component" value="Chromosome"/>
</dbReference>
<proteinExistence type="predicted"/>
<protein>
    <recommendedName>
        <fullName evidence="3">Addiction module toxin RelE</fullName>
    </recommendedName>
</protein>
<dbReference type="EMBL" id="CP014229">
    <property type="protein sequence ID" value="AMD90274.1"/>
    <property type="molecule type" value="Genomic_DNA"/>
</dbReference>
<dbReference type="KEGG" id="dfi:AXF13_09155"/>
<gene>
    <name evidence="1" type="ORF">AXF13_09155</name>
</gene>
<dbReference type="STRING" id="44742.AXF13_09155"/>
<evidence type="ECO:0008006" key="3">
    <source>
        <dbReference type="Google" id="ProtNLM"/>
    </source>
</evidence>
<dbReference type="RefSeq" id="WP_062252773.1">
    <property type="nucleotide sequence ID" value="NZ_CP014229.1"/>
</dbReference>
<reference evidence="2" key="1">
    <citation type="submission" date="2016-02" db="EMBL/GenBank/DDBJ databases">
        <authorList>
            <person name="Holder M.E."/>
            <person name="Ajami N.J."/>
            <person name="Petrosino J.F."/>
        </authorList>
    </citation>
    <scope>NUCLEOTIDE SEQUENCE [LARGE SCALE GENOMIC DNA]</scope>
    <source>
        <strain evidence="2">CCUG 45958</strain>
    </source>
</reference>